<comment type="caution">
    <text evidence="15">The sequence shown here is derived from an EMBL/GenBank/DDBJ whole genome shotgun (WGS) entry which is preliminary data.</text>
</comment>
<dbReference type="InterPro" id="IPR036942">
    <property type="entry name" value="Beta-barrel_TonB_sf"/>
</dbReference>
<dbReference type="Gene3D" id="2.170.130.10">
    <property type="entry name" value="TonB-dependent receptor, plug domain"/>
    <property type="match status" value="1"/>
</dbReference>
<evidence type="ECO:0000256" key="3">
    <source>
        <dbReference type="ARBA" id="ARBA00022448"/>
    </source>
</evidence>
<feature type="signal peptide" evidence="12">
    <location>
        <begin position="1"/>
        <end position="22"/>
    </location>
</feature>
<name>A0ABU5DKG5_9BURK</name>
<dbReference type="InterPro" id="IPR012910">
    <property type="entry name" value="Plug_dom"/>
</dbReference>
<dbReference type="InterPro" id="IPR039426">
    <property type="entry name" value="TonB-dep_rcpt-like"/>
</dbReference>
<keyword evidence="8 15" id="KW-0675">Receptor</keyword>
<keyword evidence="16" id="KW-1185">Reference proteome</keyword>
<organism evidence="15 16">
    <name type="scientific">Roseateles agri</name>
    <dbReference type="NCBI Taxonomy" id="3098619"/>
    <lineage>
        <taxon>Bacteria</taxon>
        <taxon>Pseudomonadati</taxon>
        <taxon>Pseudomonadota</taxon>
        <taxon>Betaproteobacteria</taxon>
        <taxon>Burkholderiales</taxon>
        <taxon>Sphaerotilaceae</taxon>
        <taxon>Roseateles</taxon>
    </lineage>
</organism>
<keyword evidence="9 10" id="KW-0998">Cell outer membrane</keyword>
<proteinExistence type="inferred from homology"/>
<keyword evidence="12" id="KW-0732">Signal</keyword>
<dbReference type="InterPro" id="IPR000531">
    <property type="entry name" value="Beta-barrel_TonB"/>
</dbReference>
<dbReference type="RefSeq" id="WP_320424758.1">
    <property type="nucleotide sequence ID" value="NZ_JAXCLA010000006.1"/>
</dbReference>
<evidence type="ECO:0000256" key="5">
    <source>
        <dbReference type="ARBA" id="ARBA00022692"/>
    </source>
</evidence>
<evidence type="ECO:0000256" key="1">
    <source>
        <dbReference type="ARBA" id="ARBA00004571"/>
    </source>
</evidence>
<gene>
    <name evidence="15" type="ORF">SNE35_19980</name>
</gene>
<evidence type="ECO:0000256" key="4">
    <source>
        <dbReference type="ARBA" id="ARBA00022452"/>
    </source>
</evidence>
<keyword evidence="7 10" id="KW-0472">Membrane</keyword>
<dbReference type="Pfam" id="PF00593">
    <property type="entry name" value="TonB_dep_Rec_b-barrel"/>
    <property type="match status" value="1"/>
</dbReference>
<evidence type="ECO:0000259" key="14">
    <source>
        <dbReference type="Pfam" id="PF07715"/>
    </source>
</evidence>
<evidence type="ECO:0000313" key="16">
    <source>
        <dbReference type="Proteomes" id="UP001285263"/>
    </source>
</evidence>
<evidence type="ECO:0000256" key="10">
    <source>
        <dbReference type="PROSITE-ProRule" id="PRU01360"/>
    </source>
</evidence>
<dbReference type="PANTHER" id="PTHR47234">
    <property type="match status" value="1"/>
</dbReference>
<dbReference type="Pfam" id="PF07715">
    <property type="entry name" value="Plug"/>
    <property type="match status" value="1"/>
</dbReference>
<evidence type="ECO:0000256" key="12">
    <source>
        <dbReference type="SAM" id="SignalP"/>
    </source>
</evidence>
<dbReference type="SUPFAM" id="SSF56935">
    <property type="entry name" value="Porins"/>
    <property type="match status" value="1"/>
</dbReference>
<sequence>MFKMTKISAAALIVLGASSAFAQEDSQQLEKVVVTGSMIPRTSAETTEAITVLSAKSLKDMGITTVEQALQQIASNQSTVLTASTVSTWGTGGGSFASLRGLGASRTLVLLDGQRLVANAQTGGGVDLNSIPFAAVDRIEVLREGASSVYGADAVAGVINFITKKDFKGGQMNLTGSSPQHSGGGDYSGDIAYGIGDLASDGYNLMGTLSYTKQKELRALQRGFAQRGGGDNAYYTAPASYRDSTGNLFSVDYPDCGKSSGVNTSYLNTANGYCGYQYTNATDLLPTSSVTSGMLQLTKALDADNTLKLQYFATRSKVQTWGGAYSYDVNMSPTFNSAYFPTAARSTPNTAFFSTPATATPNLNSDIDVLWTDPDNNRYQGDRATEQRFLANLTGSHGDWDYQANLNYSQNVSTVFLAGGYPDTDLLMETDPASGNQYLNRLINPFGPQTAAGQAVIDNAYKSGNLATARLRMWDVNASASRPVGDWFNAGAATLAVGVGFRGERIRSATTDLAAELSPETGYYPASVTGQRTSQALYGELNVPVTKQLEFTLSDREDHYSDFGSTNNAKAAFRFQPSKMVTFRGTASTGFRAPTLVNLYSPQVLGASTNFAGSVCDQFAGICNAQGMQVTGGNPNLKPEKSKNYDLGIVLAPLPNLGITLDYYHVTISDQITTLTTSTIYKNYNTFSNLYHPNASGSLSIAGDHSCDAGISAPTCGYILRTIQNSGGVKTSGVDISVNYTLNTSYGRFRTGLEGTWTTQYKLQAYEGAAWQSIRNDYSAGYLPVLGWQDLLTLDWSKGDWTAGISNHYQGGYKDQNGGRVGSYSIWNAYGSWKATKNVTLLAGVRNLFDTDPPFSNQTDNWQEGYNPVFADPTGRAFYAKVTVDF</sequence>
<feature type="domain" description="TonB-dependent receptor-like beta-barrel" evidence="13">
    <location>
        <begin position="354"/>
        <end position="848"/>
    </location>
</feature>
<dbReference type="Gene3D" id="2.40.170.20">
    <property type="entry name" value="TonB-dependent receptor, beta-barrel domain"/>
    <property type="match status" value="1"/>
</dbReference>
<evidence type="ECO:0000256" key="6">
    <source>
        <dbReference type="ARBA" id="ARBA00023077"/>
    </source>
</evidence>
<dbReference type="InterPro" id="IPR037066">
    <property type="entry name" value="Plug_dom_sf"/>
</dbReference>
<keyword evidence="4 10" id="KW-1134">Transmembrane beta strand</keyword>
<accession>A0ABU5DKG5</accession>
<feature type="chain" id="PRO_5045175660" evidence="12">
    <location>
        <begin position="23"/>
        <end position="886"/>
    </location>
</feature>
<protein>
    <submittedName>
        <fullName evidence="15">TonB-dependent receptor</fullName>
    </submittedName>
</protein>
<keyword evidence="5 10" id="KW-0812">Transmembrane</keyword>
<comment type="similarity">
    <text evidence="2 10 11">Belongs to the TonB-dependent receptor family.</text>
</comment>
<keyword evidence="6 11" id="KW-0798">TonB box</keyword>
<evidence type="ECO:0000256" key="11">
    <source>
        <dbReference type="RuleBase" id="RU003357"/>
    </source>
</evidence>
<evidence type="ECO:0000256" key="7">
    <source>
        <dbReference type="ARBA" id="ARBA00023136"/>
    </source>
</evidence>
<evidence type="ECO:0000256" key="9">
    <source>
        <dbReference type="ARBA" id="ARBA00023237"/>
    </source>
</evidence>
<dbReference type="Proteomes" id="UP001285263">
    <property type="component" value="Unassembled WGS sequence"/>
</dbReference>
<dbReference type="PROSITE" id="PS52016">
    <property type="entry name" value="TONB_DEPENDENT_REC_3"/>
    <property type="match status" value="1"/>
</dbReference>
<comment type="subcellular location">
    <subcellularLocation>
        <location evidence="1 10">Cell outer membrane</location>
        <topology evidence="1 10">Multi-pass membrane protein</topology>
    </subcellularLocation>
</comment>
<dbReference type="CDD" id="cd01347">
    <property type="entry name" value="ligand_gated_channel"/>
    <property type="match status" value="1"/>
</dbReference>
<evidence type="ECO:0000313" key="15">
    <source>
        <dbReference type="EMBL" id="MDY0746801.1"/>
    </source>
</evidence>
<reference evidence="15 16" key="1">
    <citation type="submission" date="2023-11" db="EMBL/GenBank/DDBJ databases">
        <title>Paucibacter sp. nov., isolated from fresh soil in Korea.</title>
        <authorList>
            <person name="Le N.T.T."/>
        </authorList>
    </citation>
    <scope>NUCLEOTIDE SEQUENCE [LARGE SCALE GENOMIC DNA]</scope>
    <source>
        <strain evidence="15 16">R3-3</strain>
    </source>
</reference>
<evidence type="ECO:0000256" key="8">
    <source>
        <dbReference type="ARBA" id="ARBA00023170"/>
    </source>
</evidence>
<dbReference type="PANTHER" id="PTHR47234:SF2">
    <property type="entry name" value="TONB-DEPENDENT RECEPTOR"/>
    <property type="match status" value="1"/>
</dbReference>
<feature type="domain" description="TonB-dependent receptor plug" evidence="14">
    <location>
        <begin position="44"/>
        <end position="158"/>
    </location>
</feature>
<keyword evidence="3 10" id="KW-0813">Transport</keyword>
<dbReference type="EMBL" id="JAXCLA010000006">
    <property type="protein sequence ID" value="MDY0746801.1"/>
    <property type="molecule type" value="Genomic_DNA"/>
</dbReference>
<evidence type="ECO:0000259" key="13">
    <source>
        <dbReference type="Pfam" id="PF00593"/>
    </source>
</evidence>
<evidence type="ECO:0000256" key="2">
    <source>
        <dbReference type="ARBA" id="ARBA00009810"/>
    </source>
</evidence>